<evidence type="ECO:0000313" key="2">
    <source>
        <dbReference type="EMBL" id="TNN73065.1"/>
    </source>
</evidence>
<sequence length="143" mass="15523">MAACVQISRDTFTKSNRTKSKIKCDMSPKASILSLCLWSGDENHLAQLPVEDSAGPLVETQPSASATSSRRSVAGDTVKESDCIAATQPRGADSSESFILFLANVSHNDVEAFVCTHKVSRSPERWAPKSRIQTPQIHVILTH</sequence>
<reference evidence="2 3" key="1">
    <citation type="submission" date="2019-03" db="EMBL/GenBank/DDBJ databases">
        <title>First draft genome of Liparis tanakae, snailfish: a comprehensive survey of snailfish specific genes.</title>
        <authorList>
            <person name="Kim W."/>
            <person name="Song I."/>
            <person name="Jeong J.-H."/>
            <person name="Kim D."/>
            <person name="Kim S."/>
            <person name="Ryu S."/>
            <person name="Song J.Y."/>
            <person name="Lee S.K."/>
        </authorList>
    </citation>
    <scope>NUCLEOTIDE SEQUENCE [LARGE SCALE GENOMIC DNA]</scope>
    <source>
        <tissue evidence="2">Muscle</tissue>
    </source>
</reference>
<name>A0A4Z2I6I0_9TELE</name>
<evidence type="ECO:0000313" key="3">
    <source>
        <dbReference type="Proteomes" id="UP000314294"/>
    </source>
</evidence>
<comment type="caution">
    <text evidence="2">The sequence shown here is derived from an EMBL/GenBank/DDBJ whole genome shotgun (WGS) entry which is preliminary data.</text>
</comment>
<protein>
    <submittedName>
        <fullName evidence="2">Uncharacterized protein</fullName>
    </submittedName>
</protein>
<dbReference type="EMBL" id="SRLO01000129">
    <property type="protein sequence ID" value="TNN73065.1"/>
    <property type="molecule type" value="Genomic_DNA"/>
</dbReference>
<feature type="compositionally biased region" description="Low complexity" evidence="1">
    <location>
        <begin position="63"/>
        <end position="72"/>
    </location>
</feature>
<evidence type="ECO:0000256" key="1">
    <source>
        <dbReference type="SAM" id="MobiDB-lite"/>
    </source>
</evidence>
<dbReference type="Proteomes" id="UP000314294">
    <property type="component" value="Unassembled WGS sequence"/>
</dbReference>
<feature type="region of interest" description="Disordered" evidence="1">
    <location>
        <begin position="55"/>
        <end position="78"/>
    </location>
</feature>
<dbReference type="AlphaFoldDB" id="A0A4Z2I6I0"/>
<organism evidence="2 3">
    <name type="scientific">Liparis tanakae</name>
    <name type="common">Tanaka's snailfish</name>
    <dbReference type="NCBI Taxonomy" id="230148"/>
    <lineage>
        <taxon>Eukaryota</taxon>
        <taxon>Metazoa</taxon>
        <taxon>Chordata</taxon>
        <taxon>Craniata</taxon>
        <taxon>Vertebrata</taxon>
        <taxon>Euteleostomi</taxon>
        <taxon>Actinopterygii</taxon>
        <taxon>Neopterygii</taxon>
        <taxon>Teleostei</taxon>
        <taxon>Neoteleostei</taxon>
        <taxon>Acanthomorphata</taxon>
        <taxon>Eupercaria</taxon>
        <taxon>Perciformes</taxon>
        <taxon>Cottioidei</taxon>
        <taxon>Cottales</taxon>
        <taxon>Liparidae</taxon>
        <taxon>Liparis</taxon>
    </lineage>
</organism>
<gene>
    <name evidence="2" type="ORF">EYF80_016735</name>
</gene>
<proteinExistence type="predicted"/>
<keyword evidence="3" id="KW-1185">Reference proteome</keyword>
<accession>A0A4Z2I6I0</accession>